<reference evidence="1 3" key="2">
    <citation type="journal article" date="2015" name="Viruses">
        <title>The complete sequence of the first Spodoptera frugiperda Betabaculovirus genome: a natural multiple recombinant virus.</title>
        <authorList>
            <person name="Cuartas P.E."/>
            <person name="Barrera G.P."/>
            <person name="Belaich M.N."/>
            <person name="Barreto E."/>
            <person name="Ghiringhelli P.D."/>
            <person name="Villamizar L.F."/>
        </authorList>
    </citation>
    <scope>NUCLEOTIDE SEQUENCE [LARGE SCALE GENOMIC DNA]</scope>
    <source>
        <strain evidence="1">VG008</strain>
    </source>
</reference>
<sequence length="72" mass="7694">MSDVCDAILDGNVSLVDNKYLIFYVLDHVRDETVDGSADKQVRTTCFGTIDAVCAVDSGQDSVSISSCSSKL</sequence>
<protein>
    <submittedName>
        <fullName evidence="1">Lef-10</fullName>
    </submittedName>
</protein>
<evidence type="ECO:0000313" key="1">
    <source>
        <dbReference type="EMBL" id="AJK91798.1"/>
    </source>
</evidence>
<name>A0A0C5AUZ4_9BBAC</name>
<proteinExistence type="predicted"/>
<dbReference type="InterPro" id="IPR009855">
    <property type="entry name" value="Baculo_LEF-10"/>
</dbReference>
<dbReference type="KEGG" id="vg:23632140"/>
<dbReference type="Proteomes" id="UP000201335">
    <property type="component" value="Segment"/>
</dbReference>
<accession>A0A0C5AUZ4</accession>
<organism evidence="1 3">
    <name type="scientific">Spodoptera frugiperda granulovirus</name>
    <dbReference type="NCBI Taxonomy" id="307454"/>
    <lineage>
        <taxon>Viruses</taxon>
        <taxon>Viruses incertae sedis</taxon>
        <taxon>Naldaviricetes</taxon>
        <taxon>Lefavirales</taxon>
        <taxon>Baculoviridae</taxon>
        <taxon>Betabaculovirus</taxon>
        <taxon>Betabaculovirus spofrugiperdae</taxon>
    </lineage>
</organism>
<dbReference type="OrthoDB" id="26886at10239"/>
<reference evidence="1" key="1">
    <citation type="submission" date="2014-08" db="EMBL/GenBank/DDBJ databases">
        <authorList>
            <person name="Cuartas Otalora P.E."/>
            <person name="Barrera Cubillos G.P."/>
            <person name="Barreto Hernandez E."/>
            <person name="Belaich M.N."/>
            <person name="Ghiringhelli P.D."/>
            <person name="Villamizar Rivero L.F."/>
        </authorList>
    </citation>
    <scope>NUCLEOTIDE SEQUENCE</scope>
    <source>
        <strain evidence="1">VG008</strain>
    </source>
</reference>
<reference evidence="2" key="3">
    <citation type="journal article" date="2018" name="PLoS ONE">
        <title>Genomic analysis of an Argentinean isolate of Spodoptera frugiperda granulovirus reveals that various baculoviruses code for Lef-7 proteins with three F-box domains.</title>
        <authorList>
            <person name="Ferrelli M.L."/>
            <person name="Pidre M.L."/>
            <person name="Ghiringhelli P.D."/>
            <person name="Torres S."/>
            <person name="Fabre M.L."/>
            <person name="Masson T."/>
            <person name="Cedola M.T."/>
            <person name="Sciocco-Cap A."/>
            <person name="Romanowski V."/>
        </authorList>
    </citation>
    <scope>NUCLEOTIDE SEQUENCE</scope>
    <source>
        <strain evidence="2">ARG</strain>
    </source>
</reference>
<dbReference type="GeneID" id="23632140"/>
<keyword evidence="3" id="KW-1185">Reference proteome</keyword>
<evidence type="ECO:0000313" key="2">
    <source>
        <dbReference type="EMBL" id="AXS01162.1"/>
    </source>
</evidence>
<dbReference type="EMBL" id="MH170055">
    <property type="protein sequence ID" value="AXS01162.1"/>
    <property type="molecule type" value="Genomic_DNA"/>
</dbReference>
<evidence type="ECO:0000313" key="3">
    <source>
        <dbReference type="Proteomes" id="UP000201335"/>
    </source>
</evidence>
<dbReference type="RefSeq" id="YP_009121923.1">
    <property type="nucleotide sequence ID" value="NC_026511.1"/>
</dbReference>
<dbReference type="EMBL" id="KM371112">
    <property type="protein sequence ID" value="AJK91798.1"/>
    <property type="molecule type" value="Genomic_DNA"/>
</dbReference>
<dbReference type="Pfam" id="PF07206">
    <property type="entry name" value="Baculo_LEF-10"/>
    <property type="match status" value="1"/>
</dbReference>